<dbReference type="EMBL" id="HBIB01001643">
    <property type="protein sequence ID" value="CAE0238983.1"/>
    <property type="molecule type" value="Transcribed_RNA"/>
</dbReference>
<name>A0A7S3CVV3_9EUKA</name>
<feature type="coiled-coil region" evidence="1">
    <location>
        <begin position="149"/>
        <end position="176"/>
    </location>
</feature>
<protein>
    <submittedName>
        <fullName evidence="2">Uncharacterized protein</fullName>
    </submittedName>
</protein>
<accession>A0A7S3CVV3</accession>
<reference evidence="2" key="1">
    <citation type="submission" date="2021-01" db="EMBL/GenBank/DDBJ databases">
        <authorList>
            <person name="Corre E."/>
            <person name="Pelletier E."/>
            <person name="Niang G."/>
            <person name="Scheremetjew M."/>
            <person name="Finn R."/>
            <person name="Kale V."/>
            <person name="Holt S."/>
            <person name="Cochrane G."/>
            <person name="Meng A."/>
            <person name="Brown T."/>
            <person name="Cohen L."/>
        </authorList>
    </citation>
    <scope>NUCLEOTIDE SEQUENCE</scope>
    <source>
        <strain evidence="2">NIES-2562</strain>
    </source>
</reference>
<evidence type="ECO:0000256" key="1">
    <source>
        <dbReference type="SAM" id="Coils"/>
    </source>
</evidence>
<organism evidence="2">
    <name type="scientific">Palpitomonas bilix</name>
    <dbReference type="NCBI Taxonomy" id="652834"/>
    <lineage>
        <taxon>Eukaryota</taxon>
        <taxon>Eukaryota incertae sedis</taxon>
    </lineage>
</organism>
<gene>
    <name evidence="2" type="ORF">PBIL07802_LOCUS1126</name>
</gene>
<proteinExistence type="predicted"/>
<keyword evidence="1" id="KW-0175">Coiled coil</keyword>
<dbReference type="AlphaFoldDB" id="A0A7S3CVV3"/>
<evidence type="ECO:0000313" key="2">
    <source>
        <dbReference type="EMBL" id="CAE0238983.1"/>
    </source>
</evidence>
<sequence length="615" mass="70873">MDIETQNILLHDPPGHSNFYDFFQVPSSEKDARMFADESKREVDITDQSLKDRFSEIQERLPVHHPQSLPFLTTDFTGGKYAVSGARFGDVDGIYHQFRHFLRGNAEMKYRCIRYQESLQDICWKMRFSFFENMNANLSDSLFPIRLIATETLQLTQRLQQKAREHEQRLKEVASVLSVHRRRNYMKKLLDSSFQSPPLQGFFEELSSCTEKEMRLIQNTYHGRSDVRKLEQCVTSYKTIWRKLHPSLGGAPLPSVISVIPEEKCGSKGMFLRRMAEVANRLIRYLYASPDNKAFCTKDEFQGLSQREQALCDVFLFVGIMLNKDPNGLFFDASGCQPRFIEEIYRYEVEKKKNWTLSVVICEGVELFQWFCAFLDPLFLQAIFFSEPSDLNFPGPPTLRVLSFSQLGSAADPNTEVYESHLLFFDEQERDRHDCTSVTWVIQQREEDECVELKEHKVPTSVPQGPTKATFRNLVEGVRNASVPLSIKEDPKHPLKACALPLFILLHVERQRPTYHKILIDTTHFRCLEIKYDGKRYVYQPCVSQKHGSLFLFLLKEISVCLPSSTMSTLSLSSLSPSLSPSGSFFPMKLGSQATYVLQGTPAVHPPSYFSSGWW</sequence>